<comment type="caution">
    <text evidence="1">The sequence shown here is derived from an EMBL/GenBank/DDBJ whole genome shotgun (WGS) entry which is preliminary data.</text>
</comment>
<dbReference type="AlphaFoldDB" id="A0A9N9W8G8"/>
<protein>
    <submittedName>
        <fullName evidence="1">Uncharacterized protein</fullName>
    </submittedName>
</protein>
<dbReference type="Proteomes" id="UP000775872">
    <property type="component" value="Unassembled WGS sequence"/>
</dbReference>
<sequence length="97" mass="11007">MPDGFIRRAMDDETCDFTASPVKFLKAIISRIRFNCEGIEKTHLGKILEGALLTEDDFRGQEARAQSWDEENEGDNEAQVKYLIIDKTSKPQNSDVV</sequence>
<gene>
    <name evidence="1" type="ORF">CSOL1703_00011085</name>
</gene>
<proteinExistence type="predicted"/>
<name>A0A9N9W8G8_9HYPO</name>
<dbReference type="EMBL" id="CABFOC020000011">
    <property type="protein sequence ID" value="CAH0045337.1"/>
    <property type="molecule type" value="Genomic_DNA"/>
</dbReference>
<evidence type="ECO:0000313" key="2">
    <source>
        <dbReference type="Proteomes" id="UP000775872"/>
    </source>
</evidence>
<organism evidence="1 2">
    <name type="scientific">Clonostachys solani</name>
    <dbReference type="NCBI Taxonomy" id="160281"/>
    <lineage>
        <taxon>Eukaryota</taxon>
        <taxon>Fungi</taxon>
        <taxon>Dikarya</taxon>
        <taxon>Ascomycota</taxon>
        <taxon>Pezizomycotina</taxon>
        <taxon>Sordariomycetes</taxon>
        <taxon>Hypocreomycetidae</taxon>
        <taxon>Hypocreales</taxon>
        <taxon>Bionectriaceae</taxon>
        <taxon>Clonostachys</taxon>
    </lineage>
</organism>
<dbReference type="OrthoDB" id="3182339at2759"/>
<reference evidence="1" key="1">
    <citation type="submission" date="2021-10" db="EMBL/GenBank/DDBJ databases">
        <authorList>
            <person name="Piombo E."/>
        </authorList>
    </citation>
    <scope>NUCLEOTIDE SEQUENCE</scope>
</reference>
<evidence type="ECO:0000313" key="1">
    <source>
        <dbReference type="EMBL" id="CAH0045337.1"/>
    </source>
</evidence>
<keyword evidence="2" id="KW-1185">Reference proteome</keyword>
<accession>A0A9N9W8G8</accession>